<feature type="domain" description="DALR anticodon binding" evidence="13">
    <location>
        <begin position="414"/>
        <end position="528"/>
    </location>
</feature>
<comment type="similarity">
    <text evidence="2 11 12">Belongs to the class-I aminoacyl-tRNA synthetase family.</text>
</comment>
<evidence type="ECO:0000256" key="10">
    <source>
        <dbReference type="ARBA" id="ARBA00049339"/>
    </source>
</evidence>
<comment type="subcellular location">
    <subcellularLocation>
        <location evidence="1 11">Cytoplasm</location>
    </subcellularLocation>
</comment>
<dbReference type="SUPFAM" id="SSF47323">
    <property type="entry name" value="Anticodon-binding domain of a subclass of class I aminoacyl-tRNA synthetases"/>
    <property type="match status" value="1"/>
</dbReference>
<keyword evidence="6 11" id="KW-0547">Nucleotide-binding</keyword>
<dbReference type="SUPFAM" id="SSF55190">
    <property type="entry name" value="Arginyl-tRNA synthetase (ArgRS), N-terminal 'additional' domain"/>
    <property type="match status" value="1"/>
</dbReference>
<dbReference type="AlphaFoldDB" id="A0A0A8HDV8"/>
<evidence type="ECO:0000256" key="8">
    <source>
        <dbReference type="ARBA" id="ARBA00022917"/>
    </source>
</evidence>
<evidence type="ECO:0000256" key="12">
    <source>
        <dbReference type="RuleBase" id="RU363038"/>
    </source>
</evidence>
<dbReference type="RefSeq" id="WP_039664276.1">
    <property type="nucleotide sequence ID" value="NZ_CP007772.1"/>
</dbReference>
<name>A0A0A8HDV8_9BACT</name>
<evidence type="ECO:0000256" key="9">
    <source>
        <dbReference type="ARBA" id="ARBA00023146"/>
    </source>
</evidence>
<dbReference type="Gene3D" id="3.30.1360.70">
    <property type="entry name" value="Arginyl tRNA synthetase N-terminal domain"/>
    <property type="match status" value="1"/>
</dbReference>
<keyword evidence="8 11" id="KW-0648">Protein biosynthesis</keyword>
<dbReference type="FunFam" id="3.40.50.620:FF:000062">
    <property type="entry name" value="Arginine--tRNA ligase"/>
    <property type="match status" value="1"/>
</dbReference>
<keyword evidence="4 11" id="KW-0963">Cytoplasm</keyword>
<evidence type="ECO:0000259" key="14">
    <source>
        <dbReference type="SMART" id="SM01016"/>
    </source>
</evidence>
<dbReference type="EMBL" id="CP007772">
    <property type="protein sequence ID" value="AJC91084.1"/>
    <property type="molecule type" value="Genomic_DNA"/>
</dbReference>
<keyword evidence="7 11" id="KW-0067">ATP-binding</keyword>
<evidence type="ECO:0000259" key="13">
    <source>
        <dbReference type="SMART" id="SM00836"/>
    </source>
</evidence>
<keyword evidence="5 11" id="KW-0436">Ligase</keyword>
<reference evidence="15 16" key="1">
    <citation type="journal article" date="2014" name="Genome Biol. Evol.">
        <title>Comparative Genomics of the Campylobacter lari Group.</title>
        <authorList>
            <person name="Miller W.G."/>
            <person name="Yee E."/>
            <person name="Chapman M.H."/>
            <person name="Smith T.P."/>
            <person name="Bono J.L."/>
            <person name="Huynh S."/>
            <person name="Parker C.T."/>
            <person name="Vandamme P."/>
            <person name="Luong K."/>
            <person name="Korlach J."/>
        </authorList>
    </citation>
    <scope>NUCLEOTIDE SEQUENCE [LARGE SCALE GENOMIC DNA]</scope>
    <source>
        <strain evidence="15 16">LMG 24374</strain>
    </source>
</reference>
<dbReference type="GO" id="GO:0005524">
    <property type="term" value="F:ATP binding"/>
    <property type="evidence" value="ECO:0007669"/>
    <property type="project" value="UniProtKB-UniRule"/>
</dbReference>
<dbReference type="InterPro" id="IPR005148">
    <property type="entry name" value="Arg-tRNA-synth_N"/>
</dbReference>
<evidence type="ECO:0000256" key="5">
    <source>
        <dbReference type="ARBA" id="ARBA00022598"/>
    </source>
</evidence>
<dbReference type="EC" id="6.1.1.19" evidence="11"/>
<dbReference type="PANTHER" id="PTHR11956:SF5">
    <property type="entry name" value="ARGININE--TRNA LIGASE, CYTOPLASMIC"/>
    <property type="match status" value="1"/>
</dbReference>
<keyword evidence="9 11" id="KW-0030">Aminoacyl-tRNA synthetase</keyword>
<dbReference type="Pfam" id="PF03485">
    <property type="entry name" value="Arg_tRNA_synt_N"/>
    <property type="match status" value="1"/>
</dbReference>
<dbReference type="Proteomes" id="UP000031135">
    <property type="component" value="Chromosome"/>
</dbReference>
<comment type="catalytic activity">
    <reaction evidence="10 11">
        <text>tRNA(Arg) + L-arginine + ATP = L-arginyl-tRNA(Arg) + AMP + diphosphate</text>
        <dbReference type="Rhea" id="RHEA:20301"/>
        <dbReference type="Rhea" id="RHEA-COMP:9658"/>
        <dbReference type="Rhea" id="RHEA-COMP:9673"/>
        <dbReference type="ChEBI" id="CHEBI:30616"/>
        <dbReference type="ChEBI" id="CHEBI:32682"/>
        <dbReference type="ChEBI" id="CHEBI:33019"/>
        <dbReference type="ChEBI" id="CHEBI:78442"/>
        <dbReference type="ChEBI" id="CHEBI:78513"/>
        <dbReference type="ChEBI" id="CHEBI:456215"/>
        <dbReference type="EC" id="6.1.1.19"/>
    </reaction>
</comment>
<dbReference type="SUPFAM" id="SSF52374">
    <property type="entry name" value="Nucleotidylyl transferase"/>
    <property type="match status" value="1"/>
</dbReference>
<dbReference type="NCBIfam" id="TIGR00456">
    <property type="entry name" value="argS"/>
    <property type="match status" value="1"/>
</dbReference>
<dbReference type="SMART" id="SM00836">
    <property type="entry name" value="DALR_1"/>
    <property type="match status" value="1"/>
</dbReference>
<protein>
    <recommendedName>
        <fullName evidence="11">Arginine--tRNA ligase</fullName>
        <ecNumber evidence="11">6.1.1.19</ecNumber>
    </recommendedName>
    <alternativeName>
        <fullName evidence="11">Arginyl-tRNA synthetase</fullName>
        <shortName evidence="11">ArgRS</shortName>
    </alternativeName>
</protein>
<comment type="subunit">
    <text evidence="3 11">Monomer.</text>
</comment>
<evidence type="ECO:0000313" key="16">
    <source>
        <dbReference type="Proteomes" id="UP000031135"/>
    </source>
</evidence>
<dbReference type="Pfam" id="PF00750">
    <property type="entry name" value="tRNA-synt_1d"/>
    <property type="match status" value="1"/>
</dbReference>
<dbReference type="InterPro" id="IPR001412">
    <property type="entry name" value="aa-tRNA-synth_I_CS"/>
</dbReference>
<dbReference type="GO" id="GO:0005737">
    <property type="term" value="C:cytoplasm"/>
    <property type="evidence" value="ECO:0007669"/>
    <property type="project" value="UniProtKB-SubCell"/>
</dbReference>
<dbReference type="InterPro" id="IPR008909">
    <property type="entry name" value="DALR_anticod-bd"/>
</dbReference>
<dbReference type="InterPro" id="IPR009080">
    <property type="entry name" value="tRNAsynth_Ia_anticodon-bd"/>
</dbReference>
<feature type="domain" description="Arginyl tRNA synthetase N-terminal" evidence="14">
    <location>
        <begin position="3"/>
        <end position="77"/>
    </location>
</feature>
<dbReference type="InterPro" id="IPR014729">
    <property type="entry name" value="Rossmann-like_a/b/a_fold"/>
</dbReference>
<proteinExistence type="inferred from homology"/>
<dbReference type="Pfam" id="PF05746">
    <property type="entry name" value="DALR_1"/>
    <property type="match status" value="1"/>
</dbReference>
<dbReference type="OrthoDB" id="9803211at2"/>
<evidence type="ECO:0000256" key="2">
    <source>
        <dbReference type="ARBA" id="ARBA00005594"/>
    </source>
</evidence>
<dbReference type="Gene3D" id="1.10.730.10">
    <property type="entry name" value="Isoleucyl-tRNA Synthetase, Domain 1"/>
    <property type="match status" value="1"/>
</dbReference>
<dbReference type="PANTHER" id="PTHR11956">
    <property type="entry name" value="ARGINYL-TRNA SYNTHETASE"/>
    <property type="match status" value="1"/>
</dbReference>
<dbReference type="GO" id="GO:0006420">
    <property type="term" value="P:arginyl-tRNA aminoacylation"/>
    <property type="evidence" value="ECO:0007669"/>
    <property type="project" value="UniProtKB-UniRule"/>
</dbReference>
<accession>A0A0A8HDV8</accession>
<dbReference type="KEGG" id="csm:CSUB8521_1253"/>
<gene>
    <name evidence="11 15" type="primary">argS</name>
    <name evidence="15" type="ORF">CSUB8521_1253</name>
</gene>
<dbReference type="InterPro" id="IPR036695">
    <property type="entry name" value="Arg-tRNA-synth_N_sf"/>
</dbReference>
<evidence type="ECO:0000256" key="3">
    <source>
        <dbReference type="ARBA" id="ARBA00011245"/>
    </source>
</evidence>
<dbReference type="Gene3D" id="3.40.50.620">
    <property type="entry name" value="HUPs"/>
    <property type="match status" value="1"/>
</dbReference>
<evidence type="ECO:0000256" key="4">
    <source>
        <dbReference type="ARBA" id="ARBA00022490"/>
    </source>
</evidence>
<dbReference type="CDD" id="cd00671">
    <property type="entry name" value="ArgRS_core"/>
    <property type="match status" value="1"/>
</dbReference>
<evidence type="ECO:0000313" key="15">
    <source>
        <dbReference type="EMBL" id="AJC91084.1"/>
    </source>
</evidence>
<dbReference type="SMART" id="SM01016">
    <property type="entry name" value="Arg_tRNA_synt_N"/>
    <property type="match status" value="1"/>
</dbReference>
<dbReference type="InterPro" id="IPR035684">
    <property type="entry name" value="ArgRS_core"/>
</dbReference>
<feature type="short sequence motif" description="'HIGH' region" evidence="11">
    <location>
        <begin position="113"/>
        <end position="123"/>
    </location>
</feature>
<dbReference type="HAMAP" id="MF_00123">
    <property type="entry name" value="Arg_tRNA_synth"/>
    <property type="match status" value="1"/>
</dbReference>
<sequence>MKTLVYKEIKEKLGRDFILENPKNKNLAHFATPLAFSLAKELKQNPMMIANDIVAKLKDCECFESVEALNGYVNFKLSKSFLNSLATQALSDGENFAKDEAKNESFLLEYVSANPTGPLHIGHARGAIFGDTLTRVARHLGYKFDTEYYVNDAGNQIYLLGLSILLAVKEHCLNEQVIYPEEYYKGEYIIDTAKEAFVEFEKDFFTEDNIAPLALWAKDKMLKIIKQNLADAKITIDTYVSETSYYSELENTLKALKEHGGTYEQDGKIWLASSAKGDEKDRVIIKDDGKGTYLAADIVYHKDKMSRSYDKCINIWGADHHGYIARMKAAMEFLGHDSQKLEIILAQMVSLLKNGEPYKMSKRAGNFILMGDVLEELGSDVLRYIFISKKCDTHLEFDVDEFKKEDSSNPVYYINYAHARIHQVFAKAGKSVDDVVHAKFENLNEDGMNLLFESLNLKAVFNDAFESRALQKIPDYLKNLAALFHKFYNENKVVGSSNEDELLKLFAVCALSIKTAFALMGIEAKNKMNHD</sequence>
<evidence type="ECO:0000256" key="11">
    <source>
        <dbReference type="HAMAP-Rule" id="MF_00123"/>
    </source>
</evidence>
<dbReference type="PRINTS" id="PR01038">
    <property type="entry name" value="TRNASYNTHARG"/>
</dbReference>
<evidence type="ECO:0000256" key="6">
    <source>
        <dbReference type="ARBA" id="ARBA00022741"/>
    </source>
</evidence>
<evidence type="ECO:0000256" key="7">
    <source>
        <dbReference type="ARBA" id="ARBA00022840"/>
    </source>
</evidence>
<organism evidence="15 16">
    <name type="scientific">Campylobacter subantarcticus LMG 24374</name>
    <dbReference type="NCBI Taxonomy" id="1388751"/>
    <lineage>
        <taxon>Bacteria</taxon>
        <taxon>Pseudomonadati</taxon>
        <taxon>Campylobacterota</taxon>
        <taxon>Epsilonproteobacteria</taxon>
        <taxon>Campylobacterales</taxon>
        <taxon>Campylobacteraceae</taxon>
        <taxon>Campylobacter</taxon>
    </lineage>
</organism>
<dbReference type="GO" id="GO:0004814">
    <property type="term" value="F:arginine-tRNA ligase activity"/>
    <property type="evidence" value="ECO:0007669"/>
    <property type="project" value="UniProtKB-UniRule"/>
</dbReference>
<dbReference type="PROSITE" id="PS00178">
    <property type="entry name" value="AA_TRNA_LIGASE_I"/>
    <property type="match status" value="1"/>
</dbReference>
<dbReference type="InterPro" id="IPR001278">
    <property type="entry name" value="Arg-tRNA-ligase"/>
</dbReference>
<evidence type="ECO:0000256" key="1">
    <source>
        <dbReference type="ARBA" id="ARBA00004496"/>
    </source>
</evidence>
<dbReference type="HOGENOM" id="CLU_006406_0_1_7"/>